<keyword evidence="1" id="KW-0812">Transmembrane</keyword>
<dbReference type="EMBL" id="BNCF01000027">
    <property type="protein sequence ID" value="GHE44975.1"/>
    <property type="molecule type" value="Genomic_DNA"/>
</dbReference>
<accession>A0A918ZD09</accession>
<feature type="transmembrane region" description="Helical" evidence="1">
    <location>
        <begin position="17"/>
        <end position="39"/>
    </location>
</feature>
<sequence length="199" mass="21078">MADDQLTIEALKRWSQILLWVSVILPVLGGIAAGARYYVERKEKQLSSAITGARIDAARTEASTARAELEDYRTKNAARRIGPNEVTAIAHAAAAIRSLPVKVACRMMDGESCDFGSDIADALRAGALSVPELVRTSLNDLPGVVAIHTPANATGQQTNELIAALAAGGVHAERHQIAPNSIGELHPGYFYIVVGRKGG</sequence>
<reference evidence="2" key="2">
    <citation type="submission" date="2020-09" db="EMBL/GenBank/DDBJ databases">
        <authorList>
            <person name="Sun Q."/>
            <person name="Kim S."/>
        </authorList>
    </citation>
    <scope>NUCLEOTIDE SEQUENCE</scope>
    <source>
        <strain evidence="2">KCTC 32020</strain>
    </source>
</reference>
<keyword evidence="3" id="KW-1185">Reference proteome</keyword>
<evidence type="ECO:0000313" key="3">
    <source>
        <dbReference type="Proteomes" id="UP000636453"/>
    </source>
</evidence>
<dbReference type="AlphaFoldDB" id="A0A918ZD09"/>
<name>A0A918ZD09_9GAMM</name>
<evidence type="ECO:0000256" key="1">
    <source>
        <dbReference type="SAM" id="Phobius"/>
    </source>
</evidence>
<keyword evidence="1" id="KW-0472">Membrane</keyword>
<reference evidence="2" key="1">
    <citation type="journal article" date="2014" name="Int. J. Syst. Evol. Microbiol.">
        <title>Complete genome sequence of Corynebacterium casei LMG S-19264T (=DSM 44701T), isolated from a smear-ripened cheese.</title>
        <authorList>
            <consortium name="US DOE Joint Genome Institute (JGI-PGF)"/>
            <person name="Walter F."/>
            <person name="Albersmeier A."/>
            <person name="Kalinowski J."/>
            <person name="Ruckert C."/>
        </authorList>
    </citation>
    <scope>NUCLEOTIDE SEQUENCE</scope>
    <source>
        <strain evidence="2">KCTC 32020</strain>
    </source>
</reference>
<dbReference type="Proteomes" id="UP000636453">
    <property type="component" value="Unassembled WGS sequence"/>
</dbReference>
<organism evidence="2 3">
    <name type="scientific">Vulcaniibacterium thermophilum</name>
    <dbReference type="NCBI Taxonomy" id="1169913"/>
    <lineage>
        <taxon>Bacteria</taxon>
        <taxon>Pseudomonadati</taxon>
        <taxon>Pseudomonadota</taxon>
        <taxon>Gammaproteobacteria</taxon>
        <taxon>Lysobacterales</taxon>
        <taxon>Lysobacteraceae</taxon>
        <taxon>Vulcaniibacterium</taxon>
    </lineage>
</organism>
<evidence type="ECO:0000313" key="2">
    <source>
        <dbReference type="EMBL" id="GHE44975.1"/>
    </source>
</evidence>
<comment type="caution">
    <text evidence="2">The sequence shown here is derived from an EMBL/GenBank/DDBJ whole genome shotgun (WGS) entry which is preliminary data.</text>
</comment>
<dbReference type="RefSeq" id="WP_146474398.1">
    <property type="nucleotide sequence ID" value="NZ_BNCF01000027.1"/>
</dbReference>
<protein>
    <submittedName>
        <fullName evidence="2">Uncharacterized protein</fullName>
    </submittedName>
</protein>
<proteinExistence type="predicted"/>
<keyword evidence="1" id="KW-1133">Transmembrane helix</keyword>
<gene>
    <name evidence="2" type="ORF">GCM10007167_28210</name>
</gene>